<sequence>MRHYIFMLGASCLLCSLLCVGHLHGQVSISNSYLQVTMATDTGNLTIATTGGDPTNPADDNLPLNAPAATAFVLRLYNVLTSPSLGASNVDIDLRATGTVGLVTVTVQSQGAVGSTLFREWLIFVPDPITGLLPTTPTLRVVRECTLLGDALELRLRVENRSSITRDIGIGMIWVRGFGGPYAVSTSSVPITGEREVTAYAAMPEAWFALQAPAAVLSVKGTVRPTDGPLPDRLLFANIANLNALTGYGFDYTTLSPFDSVTGAGTGAVGLYWNRLSVPPGRAVTVTTSIGLNLAYGDYRRPFSLRVLPIPPFELQLGDNPLTPEVETAYPTPNPFSVTALVANGDTASAPTTTVTLALPDGLRFAPGETGTKVIPSVPSGGERQVSWQVQIDPGVSGPKEVTVLATNAQGTRQVRLTLLIPAPPTMSLKGGVNLVGFPFLFVNPEPSAALGIPSGSLQLAHYDPRVGDYLIYGRDAAFTRLEPGLGYWLRLPSVQTITLNGVQVPRQDITVPLRRGWNQLANPFPWPILLRGVLEPLVAQGIVRPVMFVWNVDPAIPPYGGEYVALFGTDVQLKPWQGFWLFSEADSTITFGAPSFSGTWRTRQASLSVTATEPSVPNGWAVRWIARSAAGRDAATWIGVSPRAHDGYDALDVPKPPPVPNGLQVRSVVAAGRSAIPLSVDVRPTNSRVAWTLEVVNPAGGEVTLQVENLSSVPRSVHLVLVDPETGQRWALRTTPVVQVLTDARRPKRLQVLAVASNQVPLRVQGLRVVPLRGQGARIEFSVPQPCRVRVQVRSLTGRTIWEAYLNALPGGRQSILWDGRGAHGQPLPLSAYMVVVQAVAEDGRSVQAQTLVR</sequence>
<evidence type="ECO:0008006" key="4">
    <source>
        <dbReference type="Google" id="ProtNLM"/>
    </source>
</evidence>
<keyword evidence="1" id="KW-0732">Signal</keyword>
<dbReference type="AlphaFoldDB" id="A0A2H5XE40"/>
<reference evidence="3" key="1">
    <citation type="submission" date="2017-09" db="EMBL/GenBank/DDBJ databases">
        <title>Metaegenomics of thermophilic ammonia-oxidizing enrichment culture.</title>
        <authorList>
            <person name="Kato S."/>
            <person name="Suzuki K."/>
        </authorList>
    </citation>
    <scope>NUCLEOTIDE SEQUENCE [LARGE SCALE GENOMIC DNA]</scope>
</reference>
<accession>A0A2H5XE40</accession>
<evidence type="ECO:0000313" key="2">
    <source>
        <dbReference type="EMBL" id="GBC99453.1"/>
    </source>
</evidence>
<dbReference type="EMBL" id="BEHT01000028">
    <property type="protein sequence ID" value="GBC99453.1"/>
    <property type="molecule type" value="Genomic_DNA"/>
</dbReference>
<feature type="signal peptide" evidence="1">
    <location>
        <begin position="1"/>
        <end position="25"/>
    </location>
</feature>
<evidence type="ECO:0000313" key="3">
    <source>
        <dbReference type="Proteomes" id="UP000236173"/>
    </source>
</evidence>
<dbReference type="Gene3D" id="2.60.40.4070">
    <property type="match status" value="1"/>
</dbReference>
<dbReference type="Proteomes" id="UP000236173">
    <property type="component" value="Unassembled WGS sequence"/>
</dbReference>
<gene>
    <name evidence="2" type="ORF">HRbin17_01977</name>
</gene>
<feature type="chain" id="PRO_5014119081" description="FlgD Ig-like domain-containing protein" evidence="1">
    <location>
        <begin position="26"/>
        <end position="855"/>
    </location>
</feature>
<proteinExistence type="predicted"/>
<organism evidence="2 3">
    <name type="scientific">Candidatus Fervidibacter japonicus</name>
    <dbReference type="NCBI Taxonomy" id="2035412"/>
    <lineage>
        <taxon>Bacteria</taxon>
        <taxon>Candidatus Fervidibacterota</taxon>
        <taxon>Candidatus Fervidibacter</taxon>
    </lineage>
</organism>
<protein>
    <recommendedName>
        <fullName evidence="4">FlgD Ig-like domain-containing protein</fullName>
    </recommendedName>
</protein>
<evidence type="ECO:0000256" key="1">
    <source>
        <dbReference type="SAM" id="SignalP"/>
    </source>
</evidence>
<comment type="caution">
    <text evidence="2">The sequence shown here is derived from an EMBL/GenBank/DDBJ whole genome shotgun (WGS) entry which is preliminary data.</text>
</comment>
<name>A0A2H5XE40_9BACT</name>